<evidence type="ECO:0000313" key="10">
    <source>
        <dbReference type="EMBL" id="GLR64609.1"/>
    </source>
</evidence>
<keyword evidence="4 8" id="KW-0812">Transmembrane</keyword>
<keyword evidence="2" id="KW-0813">Transport</keyword>
<evidence type="ECO:0000256" key="6">
    <source>
        <dbReference type="ARBA" id="ARBA00023136"/>
    </source>
</evidence>
<comment type="subcellular location">
    <subcellularLocation>
        <location evidence="1 8">Cell membrane</location>
        <topology evidence="1 8">Multi-pass membrane protein</topology>
    </subcellularLocation>
</comment>
<keyword evidence="3" id="KW-1003">Cell membrane</keyword>
<evidence type="ECO:0000256" key="7">
    <source>
        <dbReference type="ARBA" id="ARBA00038032"/>
    </source>
</evidence>
<feature type="transmembrane region" description="Helical" evidence="9">
    <location>
        <begin position="33"/>
        <end position="51"/>
    </location>
</feature>
<dbReference type="Proteomes" id="UP001156682">
    <property type="component" value="Unassembled WGS sequence"/>
</dbReference>
<proteinExistence type="inferred from homology"/>
<gene>
    <name evidence="10" type="ORF">GCM10007878_20470</name>
</gene>
<dbReference type="InterPro" id="IPR045324">
    <property type="entry name" value="Small_multidrug_res"/>
</dbReference>
<comment type="similarity">
    <text evidence="7 8">Belongs to the drug/metabolite transporter (DMT) superfamily. Small multidrug resistance (SMR) (TC 2.A.7.1) family.</text>
</comment>
<keyword evidence="11" id="KW-1185">Reference proteome</keyword>
<reference evidence="11" key="1">
    <citation type="journal article" date="2019" name="Int. J. Syst. Evol. Microbiol.">
        <title>The Global Catalogue of Microorganisms (GCM) 10K type strain sequencing project: providing services to taxonomists for standard genome sequencing and annotation.</title>
        <authorList>
            <consortium name="The Broad Institute Genomics Platform"/>
            <consortium name="The Broad Institute Genome Sequencing Center for Infectious Disease"/>
            <person name="Wu L."/>
            <person name="Ma J."/>
        </authorList>
    </citation>
    <scope>NUCLEOTIDE SEQUENCE [LARGE SCALE GENOMIC DNA]</scope>
    <source>
        <strain evidence="11">NBRC 100033</strain>
    </source>
</reference>
<feature type="transmembrane region" description="Helical" evidence="9">
    <location>
        <begin position="85"/>
        <end position="104"/>
    </location>
</feature>
<dbReference type="Pfam" id="PF00893">
    <property type="entry name" value="Multi_Drug_Res"/>
    <property type="match status" value="1"/>
</dbReference>
<evidence type="ECO:0000256" key="1">
    <source>
        <dbReference type="ARBA" id="ARBA00004651"/>
    </source>
</evidence>
<name>A0ABQ5ZXA6_9GAMM</name>
<evidence type="ECO:0000256" key="8">
    <source>
        <dbReference type="RuleBase" id="RU003942"/>
    </source>
</evidence>
<dbReference type="Gene3D" id="1.10.3730.20">
    <property type="match status" value="1"/>
</dbReference>
<dbReference type="InterPro" id="IPR037185">
    <property type="entry name" value="EmrE-like"/>
</dbReference>
<dbReference type="RefSeq" id="WP_027851204.1">
    <property type="nucleotide sequence ID" value="NZ_BSOR01000035.1"/>
</dbReference>
<dbReference type="PANTHER" id="PTHR30561">
    <property type="entry name" value="SMR FAMILY PROTON-DEPENDENT DRUG EFFLUX TRANSPORTER SUGE"/>
    <property type="match status" value="1"/>
</dbReference>
<evidence type="ECO:0000256" key="2">
    <source>
        <dbReference type="ARBA" id="ARBA00022448"/>
    </source>
</evidence>
<organism evidence="10 11">
    <name type="scientific">Marinospirillum insulare</name>
    <dbReference type="NCBI Taxonomy" id="217169"/>
    <lineage>
        <taxon>Bacteria</taxon>
        <taxon>Pseudomonadati</taxon>
        <taxon>Pseudomonadota</taxon>
        <taxon>Gammaproteobacteria</taxon>
        <taxon>Oceanospirillales</taxon>
        <taxon>Oceanospirillaceae</taxon>
        <taxon>Marinospirillum</taxon>
    </lineage>
</organism>
<dbReference type="PANTHER" id="PTHR30561:SF1">
    <property type="entry name" value="MULTIDRUG TRANSPORTER EMRE"/>
    <property type="match status" value="1"/>
</dbReference>
<evidence type="ECO:0000256" key="4">
    <source>
        <dbReference type="ARBA" id="ARBA00022692"/>
    </source>
</evidence>
<feature type="transmembrane region" description="Helical" evidence="9">
    <location>
        <begin position="58"/>
        <end position="79"/>
    </location>
</feature>
<evidence type="ECO:0000256" key="3">
    <source>
        <dbReference type="ARBA" id="ARBA00022475"/>
    </source>
</evidence>
<keyword evidence="5 9" id="KW-1133">Transmembrane helix</keyword>
<protein>
    <submittedName>
        <fullName evidence="10">Multidrug transporter</fullName>
    </submittedName>
</protein>
<keyword evidence="6 9" id="KW-0472">Membrane</keyword>
<evidence type="ECO:0000313" key="11">
    <source>
        <dbReference type="Proteomes" id="UP001156682"/>
    </source>
</evidence>
<evidence type="ECO:0000256" key="9">
    <source>
        <dbReference type="SAM" id="Phobius"/>
    </source>
</evidence>
<sequence>MKNWLFLGAAIIAEVVATSSLKTSMGFTKLWPSLLVVFGYAIAFYFLSLTLKTIPVGIAYAIWAGLGIVLISLVGWLVFGQKLEFASVLGMGLIIAGVVVINVFSKVGMQ</sequence>
<comment type="caution">
    <text evidence="10">The sequence shown here is derived from an EMBL/GenBank/DDBJ whole genome shotgun (WGS) entry which is preliminary data.</text>
</comment>
<evidence type="ECO:0000256" key="5">
    <source>
        <dbReference type="ARBA" id="ARBA00022989"/>
    </source>
</evidence>
<dbReference type="EMBL" id="BSOR01000035">
    <property type="protein sequence ID" value="GLR64609.1"/>
    <property type="molecule type" value="Genomic_DNA"/>
</dbReference>
<dbReference type="SUPFAM" id="SSF103481">
    <property type="entry name" value="Multidrug resistance efflux transporter EmrE"/>
    <property type="match status" value="1"/>
</dbReference>
<accession>A0ABQ5ZXA6</accession>
<dbReference type="InterPro" id="IPR000390">
    <property type="entry name" value="Small_drug/metabolite_transptr"/>
</dbReference>